<feature type="transmembrane region" description="Helical" evidence="7">
    <location>
        <begin position="147"/>
        <end position="168"/>
    </location>
</feature>
<evidence type="ECO:0000256" key="4">
    <source>
        <dbReference type="ARBA" id="ARBA00022692"/>
    </source>
</evidence>
<evidence type="ECO:0000256" key="2">
    <source>
        <dbReference type="ARBA" id="ARBA00006386"/>
    </source>
</evidence>
<feature type="transmembrane region" description="Helical" evidence="7">
    <location>
        <begin position="6"/>
        <end position="25"/>
    </location>
</feature>
<evidence type="ECO:0000313" key="8">
    <source>
        <dbReference type="EMBL" id="MBR0680750.1"/>
    </source>
</evidence>
<feature type="transmembrane region" description="Helical" evidence="7">
    <location>
        <begin position="37"/>
        <end position="56"/>
    </location>
</feature>
<dbReference type="AlphaFoldDB" id="A0A9X9XAL4"/>
<reference evidence="8" key="2">
    <citation type="journal article" date="2021" name="Syst. Appl. Microbiol.">
        <title>Roseomonas hellenica sp. nov., isolated from roots of wild-growing Alkanna tinctoria.</title>
        <authorList>
            <person name="Rat A."/>
            <person name="Naranjo H.D."/>
            <person name="Lebbe L."/>
            <person name="Cnockaert M."/>
            <person name="Krigas N."/>
            <person name="Grigoriadou K."/>
            <person name="Maloupa E."/>
            <person name="Willems A."/>
        </authorList>
    </citation>
    <scope>NUCLEOTIDE SEQUENCE</scope>
    <source>
        <strain evidence="8">LMG 31228</strain>
    </source>
</reference>
<keyword evidence="6 7" id="KW-0472">Membrane</keyword>
<evidence type="ECO:0000256" key="5">
    <source>
        <dbReference type="ARBA" id="ARBA00022989"/>
    </source>
</evidence>
<reference evidence="8" key="1">
    <citation type="submission" date="2020-01" db="EMBL/GenBank/DDBJ databases">
        <authorList>
            <person name="Rat A."/>
        </authorList>
    </citation>
    <scope>NUCLEOTIDE SEQUENCE</scope>
    <source>
        <strain evidence="8">LMG 31228</strain>
    </source>
</reference>
<comment type="caution">
    <text evidence="8">The sequence shown here is derived from an EMBL/GenBank/DDBJ whole genome shotgun (WGS) entry which is preliminary data.</text>
</comment>
<dbReference type="RefSeq" id="WP_211846275.1">
    <property type="nucleotide sequence ID" value="NZ_JAAEDL010000007.1"/>
</dbReference>
<evidence type="ECO:0008006" key="10">
    <source>
        <dbReference type="Google" id="ProtNLM"/>
    </source>
</evidence>
<evidence type="ECO:0000313" key="9">
    <source>
        <dbReference type="Proteomes" id="UP001138709"/>
    </source>
</evidence>
<dbReference type="EMBL" id="JAAEDL010000007">
    <property type="protein sequence ID" value="MBR0680750.1"/>
    <property type="molecule type" value="Genomic_DNA"/>
</dbReference>
<evidence type="ECO:0000256" key="6">
    <source>
        <dbReference type="ARBA" id="ARBA00023136"/>
    </source>
</evidence>
<comment type="subcellular location">
    <subcellularLocation>
        <location evidence="1">Cell membrane</location>
        <topology evidence="1">Multi-pass membrane protein</topology>
    </subcellularLocation>
</comment>
<evidence type="ECO:0000256" key="7">
    <source>
        <dbReference type="SAM" id="Phobius"/>
    </source>
</evidence>
<keyword evidence="4 7" id="KW-0812">Transmembrane</keyword>
<keyword evidence="3" id="KW-1003">Cell membrane</keyword>
<gene>
    <name evidence="8" type="ORF">GXW74_09645</name>
</gene>
<organism evidence="8 9">
    <name type="scientific">Neoroseomonas eburnea</name>
    <dbReference type="NCBI Taxonomy" id="1346889"/>
    <lineage>
        <taxon>Bacteria</taxon>
        <taxon>Pseudomonadati</taxon>
        <taxon>Pseudomonadota</taxon>
        <taxon>Alphaproteobacteria</taxon>
        <taxon>Acetobacterales</taxon>
        <taxon>Acetobacteraceae</taxon>
        <taxon>Neoroseomonas</taxon>
    </lineage>
</organism>
<dbReference type="Pfam" id="PF03773">
    <property type="entry name" value="ArsP_1"/>
    <property type="match status" value="1"/>
</dbReference>
<dbReference type="InterPro" id="IPR005524">
    <property type="entry name" value="DUF318"/>
</dbReference>
<keyword evidence="9" id="KW-1185">Reference proteome</keyword>
<keyword evidence="5 7" id="KW-1133">Transmembrane helix</keyword>
<sequence>MTGAQAFLWVLALVAMGLCARRGAIPARKAVAETGQSLAKILPLFAVALPMAAFLAELVPADAASAWIGPESGLSGIAVGAVAGGFMPGGPFVTFPLVIAFAKAGAGVPQMTALVTGWAIYGIHRIITWEYPVLGWRFVALRMLAGLPLPILAGVLAELIDVVVPITLGRP</sequence>
<feature type="transmembrane region" description="Helical" evidence="7">
    <location>
        <begin position="108"/>
        <end position="127"/>
    </location>
</feature>
<proteinExistence type="inferred from homology"/>
<evidence type="ECO:0000256" key="1">
    <source>
        <dbReference type="ARBA" id="ARBA00004651"/>
    </source>
</evidence>
<protein>
    <recommendedName>
        <fullName evidence="10">Permease</fullName>
    </recommendedName>
</protein>
<comment type="similarity">
    <text evidence="2">Belongs to the UPF0718 family.</text>
</comment>
<accession>A0A9X9XAL4</accession>
<evidence type="ECO:0000256" key="3">
    <source>
        <dbReference type="ARBA" id="ARBA00022475"/>
    </source>
</evidence>
<name>A0A9X9XAL4_9PROT</name>
<dbReference type="Proteomes" id="UP001138709">
    <property type="component" value="Unassembled WGS sequence"/>
</dbReference>
<dbReference type="GO" id="GO:0005886">
    <property type="term" value="C:plasma membrane"/>
    <property type="evidence" value="ECO:0007669"/>
    <property type="project" value="UniProtKB-SubCell"/>
</dbReference>
<feature type="transmembrane region" description="Helical" evidence="7">
    <location>
        <begin position="76"/>
        <end position="101"/>
    </location>
</feature>